<gene>
    <name evidence="4" type="ORF">EM6_3164</name>
</gene>
<dbReference type="InterPro" id="IPR052155">
    <property type="entry name" value="Biofilm_reg_signaling"/>
</dbReference>
<dbReference type="InterPro" id="IPR035919">
    <property type="entry name" value="EAL_sf"/>
</dbReference>
<dbReference type="PANTHER" id="PTHR44757">
    <property type="entry name" value="DIGUANYLATE CYCLASE DGCP"/>
    <property type="match status" value="1"/>
</dbReference>
<dbReference type="AlphaFoldDB" id="A0A3G9GAW1"/>
<feature type="transmembrane region" description="Helical" evidence="1">
    <location>
        <begin position="179"/>
        <end position="197"/>
    </location>
</feature>
<feature type="domain" description="EAL" evidence="2">
    <location>
        <begin position="395"/>
        <end position="645"/>
    </location>
</feature>
<feature type="transmembrane region" description="Helical" evidence="1">
    <location>
        <begin position="134"/>
        <end position="167"/>
    </location>
</feature>
<feature type="domain" description="GGDEF" evidence="3">
    <location>
        <begin position="251"/>
        <end position="386"/>
    </location>
</feature>
<dbReference type="NCBIfam" id="TIGR00254">
    <property type="entry name" value="GGDEF"/>
    <property type="match status" value="1"/>
</dbReference>
<accession>A0A3G9GAW1</accession>
<dbReference type="Pfam" id="PF00563">
    <property type="entry name" value="EAL"/>
    <property type="match status" value="1"/>
</dbReference>
<dbReference type="Gene3D" id="3.20.20.450">
    <property type="entry name" value="EAL domain"/>
    <property type="match status" value="1"/>
</dbReference>
<dbReference type="CDD" id="cd01949">
    <property type="entry name" value="GGDEF"/>
    <property type="match status" value="1"/>
</dbReference>
<keyword evidence="1" id="KW-0472">Membrane</keyword>
<evidence type="ECO:0000259" key="2">
    <source>
        <dbReference type="PROSITE" id="PS50883"/>
    </source>
</evidence>
<dbReference type="PROSITE" id="PS50883">
    <property type="entry name" value="EAL"/>
    <property type="match status" value="1"/>
</dbReference>
<dbReference type="PROSITE" id="PS50887">
    <property type="entry name" value="GGDEF"/>
    <property type="match status" value="1"/>
</dbReference>
<dbReference type="SMART" id="SM00052">
    <property type="entry name" value="EAL"/>
    <property type="match status" value="1"/>
</dbReference>
<protein>
    <submittedName>
        <fullName evidence="4">Diguanylate cyclase/phosphodiesterase</fullName>
    </submittedName>
</protein>
<evidence type="ECO:0000313" key="5">
    <source>
        <dbReference type="Proteomes" id="UP000278756"/>
    </source>
</evidence>
<sequence length="654" mass="72812">MLSLTERTGDLRRYAYRLWRRLKASHRQSEVDTAELKRQRAIALRPVVRGLCGVVGSYYIVIFISHFFYEKGMDLPIMACLGGLTAITGLSFFRWTRGAESVHRLELATLIVSLLMYANVVVSQYLHFVPAKLIYFVLMTLVFATSAVSLRVVVPTSLLAIGTMFVMAHHAGFPVLKQHIWVGIGGIVTALGMAGIMRSTIFRAVHARLVAEKHRHEAQILAHYDALTGLPNRRSFFTELDVALVGAKNGHAFDLALIDLDGFKPVNDLYGHSIGDALLIEVGKRLRAVVGARGVVARLGGDEFALILNGQMPDDDLRRFGEDLCDSLRETYVLGGGVCANISGSVGFVHSDPDAQWSASQMLERADYALYYAKQNLRGAPVIFDRRHENEMQDFGAVDQTLRSSDLESELYIVFQPQIDLKAQRTVSFEALARWQSEKLGPVRPDIFIRAAERSGLISDITLILLRKALVAVRDWPHDMRVSFNLSARDLRSLPAIARICDTVKASGVDPKRIEFEITETAMLSDFDQALEALALLKGMGSRIALDDFGSGYSSFGYIHRLPVDKIKIDRSFVTQLLRHDSTVKIVKTLIDLCGNLSLDHVIEGVETAAELCRLEEIGARYIQGYYFAEPMRSEAITAYLDAESWREGLKKAG</sequence>
<reference evidence="5" key="2">
    <citation type="journal article" date="2017" name="Plant Physiol. Biochem.">
        <title>Differential oxidative and antioxidative response of duckweed Lemna minor toward plant growth promoting/inhibiting bacteria.</title>
        <authorList>
            <person name="Ishizawa H."/>
            <person name="Kuroda M."/>
            <person name="Morikawa M."/>
            <person name="Ike M."/>
        </authorList>
    </citation>
    <scope>NUCLEOTIDE SEQUENCE [LARGE SCALE GENOMIC DNA]</scope>
    <source>
        <strain evidence="5">M6</strain>
    </source>
</reference>
<keyword evidence="1" id="KW-1133">Transmembrane helix</keyword>
<dbReference type="RefSeq" id="WP_126424104.1">
    <property type="nucleotide sequence ID" value="NZ_AP018828.1"/>
</dbReference>
<feature type="transmembrane region" description="Helical" evidence="1">
    <location>
        <begin position="75"/>
        <end position="95"/>
    </location>
</feature>
<name>A0A3G9GAW1_9CAUL</name>
<evidence type="ECO:0000256" key="1">
    <source>
        <dbReference type="SAM" id="Phobius"/>
    </source>
</evidence>
<dbReference type="InterPro" id="IPR029787">
    <property type="entry name" value="Nucleotide_cyclase"/>
</dbReference>
<keyword evidence="1" id="KW-0812">Transmembrane</keyword>
<dbReference type="Proteomes" id="UP000278756">
    <property type="component" value="Chromosome 2"/>
</dbReference>
<dbReference type="Pfam" id="PF00990">
    <property type="entry name" value="GGDEF"/>
    <property type="match status" value="1"/>
</dbReference>
<dbReference type="OrthoDB" id="7167813at2"/>
<dbReference type="InterPro" id="IPR001633">
    <property type="entry name" value="EAL_dom"/>
</dbReference>
<dbReference type="InterPro" id="IPR043128">
    <property type="entry name" value="Rev_trsase/Diguanyl_cyclase"/>
</dbReference>
<dbReference type="SMART" id="SM00267">
    <property type="entry name" value="GGDEF"/>
    <property type="match status" value="1"/>
</dbReference>
<dbReference type="SUPFAM" id="SSF141868">
    <property type="entry name" value="EAL domain-like"/>
    <property type="match status" value="1"/>
</dbReference>
<dbReference type="EMBL" id="AP018828">
    <property type="protein sequence ID" value="BBF82523.1"/>
    <property type="molecule type" value="Genomic_DNA"/>
</dbReference>
<dbReference type="SUPFAM" id="SSF55073">
    <property type="entry name" value="Nucleotide cyclase"/>
    <property type="match status" value="1"/>
</dbReference>
<proteinExistence type="predicted"/>
<organism evidence="4 5">
    <name type="scientific">Asticcacaulis excentricus</name>
    <dbReference type="NCBI Taxonomy" id="78587"/>
    <lineage>
        <taxon>Bacteria</taxon>
        <taxon>Pseudomonadati</taxon>
        <taxon>Pseudomonadota</taxon>
        <taxon>Alphaproteobacteria</taxon>
        <taxon>Caulobacterales</taxon>
        <taxon>Caulobacteraceae</taxon>
        <taxon>Asticcacaulis</taxon>
    </lineage>
</organism>
<dbReference type="Gene3D" id="3.30.70.270">
    <property type="match status" value="1"/>
</dbReference>
<evidence type="ECO:0000313" key="4">
    <source>
        <dbReference type="EMBL" id="BBF82523.1"/>
    </source>
</evidence>
<reference evidence="5" key="1">
    <citation type="journal article" date="2017" name="Biotechnol. Biofuels">
        <title>Evaluation of environmental bacterial communities as a factor affecting the growth of duckweed Lemna minor.</title>
        <authorList>
            <person name="Ishizawa H."/>
            <person name="Kuroda M."/>
            <person name="Morikawa M."/>
            <person name="Ike M."/>
        </authorList>
    </citation>
    <scope>NUCLEOTIDE SEQUENCE [LARGE SCALE GENOMIC DNA]</scope>
    <source>
        <strain evidence="5">M6</strain>
    </source>
</reference>
<dbReference type="PANTHER" id="PTHR44757:SF2">
    <property type="entry name" value="BIOFILM ARCHITECTURE MAINTENANCE PROTEIN MBAA"/>
    <property type="match status" value="1"/>
</dbReference>
<evidence type="ECO:0000259" key="3">
    <source>
        <dbReference type="PROSITE" id="PS50887"/>
    </source>
</evidence>
<dbReference type="InterPro" id="IPR000160">
    <property type="entry name" value="GGDEF_dom"/>
</dbReference>
<feature type="transmembrane region" description="Helical" evidence="1">
    <location>
        <begin position="47"/>
        <end position="69"/>
    </location>
</feature>
<feature type="transmembrane region" description="Helical" evidence="1">
    <location>
        <begin position="107"/>
        <end position="128"/>
    </location>
</feature>
<dbReference type="CDD" id="cd01948">
    <property type="entry name" value="EAL"/>
    <property type="match status" value="1"/>
</dbReference>